<dbReference type="Pfam" id="PF05193">
    <property type="entry name" value="Peptidase_M16_C"/>
    <property type="match status" value="1"/>
</dbReference>
<evidence type="ECO:0000259" key="3">
    <source>
        <dbReference type="Pfam" id="PF00675"/>
    </source>
</evidence>
<dbReference type="PANTHER" id="PTHR11851">
    <property type="entry name" value="METALLOPROTEASE"/>
    <property type="match status" value="1"/>
</dbReference>
<evidence type="ECO:0000256" key="2">
    <source>
        <dbReference type="ARBA" id="ARBA00007261"/>
    </source>
</evidence>
<dbReference type="SUPFAM" id="SSF63411">
    <property type="entry name" value="LuxS/MPP-like metallohydrolase"/>
    <property type="match status" value="2"/>
</dbReference>
<comment type="caution">
    <text evidence="5">The sequence shown here is derived from an EMBL/GenBank/DDBJ whole genome shotgun (WGS) entry which is preliminary data.</text>
</comment>
<reference evidence="6" key="1">
    <citation type="journal article" date="2023" name="Commun. Biol.">
        <title>Genome analysis of Parmales, the sister group of diatoms, reveals the evolutionary specialization of diatoms from phago-mixotrophs to photoautotrophs.</title>
        <authorList>
            <person name="Ban H."/>
            <person name="Sato S."/>
            <person name="Yoshikawa S."/>
            <person name="Yamada K."/>
            <person name="Nakamura Y."/>
            <person name="Ichinomiya M."/>
            <person name="Sato N."/>
            <person name="Blanc-Mathieu R."/>
            <person name="Endo H."/>
            <person name="Kuwata A."/>
            <person name="Ogata H."/>
        </authorList>
    </citation>
    <scope>NUCLEOTIDE SEQUENCE [LARGE SCALE GENOMIC DNA]</scope>
    <source>
        <strain evidence="6">NIES 3700</strain>
    </source>
</reference>
<dbReference type="InterPro" id="IPR007863">
    <property type="entry name" value="Peptidase_M16_C"/>
</dbReference>
<dbReference type="Pfam" id="PF00675">
    <property type="entry name" value="Peptidase_M16"/>
    <property type="match status" value="1"/>
</dbReference>
<name>A0A9W7FIV4_9STRA</name>
<dbReference type="PANTHER" id="PTHR11851:SF49">
    <property type="entry name" value="MITOCHONDRIAL-PROCESSING PEPTIDASE SUBUNIT ALPHA"/>
    <property type="match status" value="1"/>
</dbReference>
<dbReference type="GO" id="GO:0005739">
    <property type="term" value="C:mitochondrion"/>
    <property type="evidence" value="ECO:0007669"/>
    <property type="project" value="TreeGrafter"/>
</dbReference>
<evidence type="ECO:0000313" key="6">
    <source>
        <dbReference type="Proteomes" id="UP001165122"/>
    </source>
</evidence>
<dbReference type="InterPro" id="IPR011249">
    <property type="entry name" value="Metalloenz_LuxS/M16"/>
</dbReference>
<keyword evidence="6" id="KW-1185">Reference proteome</keyword>
<proteinExistence type="inferred from homology"/>
<feature type="domain" description="Peptidase M16 N-terminal" evidence="3">
    <location>
        <begin position="114"/>
        <end position="251"/>
    </location>
</feature>
<feature type="domain" description="Peptidase M16 C-terminal" evidence="4">
    <location>
        <begin position="258"/>
        <end position="443"/>
    </location>
</feature>
<evidence type="ECO:0000259" key="4">
    <source>
        <dbReference type="Pfam" id="PF05193"/>
    </source>
</evidence>
<dbReference type="Proteomes" id="UP001165122">
    <property type="component" value="Unassembled WGS sequence"/>
</dbReference>
<dbReference type="GO" id="GO:0046872">
    <property type="term" value="F:metal ion binding"/>
    <property type="evidence" value="ECO:0007669"/>
    <property type="project" value="InterPro"/>
</dbReference>
<comment type="similarity">
    <text evidence="2">Belongs to the peptidase M16 family.</text>
</comment>
<dbReference type="AlphaFoldDB" id="A0A9W7FIV4"/>
<accession>A0A9W7FIV4</accession>
<dbReference type="InterPro" id="IPR050361">
    <property type="entry name" value="MPP/UQCRC_Complex"/>
</dbReference>
<dbReference type="Gene3D" id="3.30.830.10">
    <property type="entry name" value="Metalloenzyme, LuxS/M16 peptidase-like"/>
    <property type="match status" value="2"/>
</dbReference>
<dbReference type="InterPro" id="IPR011765">
    <property type="entry name" value="Pept_M16_N"/>
</dbReference>
<gene>
    <name evidence="5" type="ORF">TrLO_g11447</name>
</gene>
<protein>
    <submittedName>
        <fullName evidence="5">Uncharacterized protein</fullName>
    </submittedName>
</protein>
<organism evidence="5 6">
    <name type="scientific">Triparma laevis f. longispina</name>
    <dbReference type="NCBI Taxonomy" id="1714387"/>
    <lineage>
        <taxon>Eukaryota</taxon>
        <taxon>Sar</taxon>
        <taxon>Stramenopiles</taxon>
        <taxon>Ochrophyta</taxon>
        <taxon>Bolidophyceae</taxon>
        <taxon>Parmales</taxon>
        <taxon>Triparmaceae</taxon>
        <taxon>Triparma</taxon>
    </lineage>
</organism>
<evidence type="ECO:0000313" key="5">
    <source>
        <dbReference type="EMBL" id="GMI13267.1"/>
    </source>
</evidence>
<dbReference type="OrthoDB" id="10251424at2759"/>
<comment type="function">
    <text evidence="1">Substrate recognition and binding subunit of the essential mitochondrial processing protease (MPP), which cleaves the mitochondrial sequence off newly imported precursors proteins.</text>
</comment>
<evidence type="ECO:0000256" key="1">
    <source>
        <dbReference type="ARBA" id="ARBA00002123"/>
    </source>
</evidence>
<sequence length="529" mass="57761">MLSSASARALQFTVSTSLRRTTAPRFRSFSRLTGNDLIYPNRTSSPQITEHNVKTAPSSIVDAEEKLPPPSTSVSLPAITLEPLIKTSPTNANQLTEVQITDVDGIKVGSLEKSGGMSTIGICVGAGSKWETGGNRGVNQAMELMCLKGNEEVGSTEIVERLDSLGAQIFALSSRDNYTMSVDCLRDNLDPSFKLWKNCLLDGIYSPSELSECKEIMGWINAEMMGQDRMKEGVMAAAYGSSPLGNPHFCPVEEVDRITGDMIIDYREKFFTRGNMFIGGAGIEHAKLVDLVGEHFSSVKPGGPIPCPPTEYRGGEFRLQEQNSIDGLTRVAVGFEVGGWHDEDMVAICVLQTLLGGGDSFSAGGPGKGMYSRLYREVLNRCYWAEAAEAFIMLHNDAGIIGISGASVPSMSQNLTFQILEQFAKLSYQNVTDEELSRAKNMLRCNVLTQLESRQILAEDLVRQFQTYGERLDPAVICAKIDAVTKEDLRRIVQKGMSKPPSISCVGPDLDKCPTFDQIGHIRGKDDLL</sequence>
<dbReference type="EMBL" id="BRXW01000189">
    <property type="protein sequence ID" value="GMI13267.1"/>
    <property type="molecule type" value="Genomic_DNA"/>
</dbReference>